<accession>A0A542YVW6</accession>
<dbReference type="GO" id="GO:0009252">
    <property type="term" value="P:peptidoglycan biosynthetic process"/>
    <property type="evidence" value="ECO:0007669"/>
    <property type="project" value="UniProtKB-KW"/>
</dbReference>
<keyword evidence="6" id="KW-0961">Cell wall biogenesis/degradation</keyword>
<dbReference type="Proteomes" id="UP000319516">
    <property type="component" value="Unassembled WGS sequence"/>
</dbReference>
<evidence type="ECO:0000256" key="4">
    <source>
        <dbReference type="ARBA" id="ARBA00022984"/>
    </source>
</evidence>
<keyword evidence="2 7" id="KW-0808">Transferase</keyword>
<dbReference type="SUPFAM" id="SSF55729">
    <property type="entry name" value="Acyl-CoA N-acyltransferases (Nat)"/>
    <property type="match status" value="2"/>
</dbReference>
<keyword evidence="5" id="KW-0012">Acyltransferase</keyword>
<dbReference type="Gene3D" id="3.40.630.30">
    <property type="match status" value="2"/>
</dbReference>
<dbReference type="EMBL" id="VFOP01000001">
    <property type="protein sequence ID" value="TQL52223.1"/>
    <property type="molecule type" value="Genomic_DNA"/>
</dbReference>
<evidence type="ECO:0000313" key="7">
    <source>
        <dbReference type="EMBL" id="TQL52223.1"/>
    </source>
</evidence>
<reference evidence="7 8" key="1">
    <citation type="submission" date="2019-06" db="EMBL/GenBank/DDBJ databases">
        <title>Sequencing the genomes of 1000 actinobacteria strains.</title>
        <authorList>
            <person name="Klenk H.-P."/>
        </authorList>
    </citation>
    <scope>NUCLEOTIDE SEQUENCE [LARGE SCALE GENOMIC DNA]</scope>
    <source>
        <strain evidence="7 8">DSM 12335</strain>
    </source>
</reference>
<dbReference type="OrthoDB" id="9785911at2"/>
<dbReference type="Pfam" id="PF02388">
    <property type="entry name" value="FemAB"/>
    <property type="match status" value="2"/>
</dbReference>
<organism evidence="7 8">
    <name type="scientific">Ornithinicoccus hortensis</name>
    <dbReference type="NCBI Taxonomy" id="82346"/>
    <lineage>
        <taxon>Bacteria</taxon>
        <taxon>Bacillati</taxon>
        <taxon>Actinomycetota</taxon>
        <taxon>Actinomycetes</taxon>
        <taxon>Micrococcales</taxon>
        <taxon>Intrasporangiaceae</taxon>
        <taxon>Ornithinicoccus</taxon>
    </lineage>
</organism>
<evidence type="ECO:0000256" key="5">
    <source>
        <dbReference type="ARBA" id="ARBA00023315"/>
    </source>
</evidence>
<keyword evidence="8" id="KW-1185">Reference proteome</keyword>
<comment type="caution">
    <text evidence="7">The sequence shown here is derived from an EMBL/GenBank/DDBJ whole genome shotgun (WGS) entry which is preliminary data.</text>
</comment>
<protein>
    <submittedName>
        <fullName evidence="7">Lipid II:glycine glycyltransferase (Peptidoglycan interpeptide bridge formation enzyme)</fullName>
    </submittedName>
</protein>
<evidence type="ECO:0000256" key="3">
    <source>
        <dbReference type="ARBA" id="ARBA00022960"/>
    </source>
</evidence>
<dbReference type="GO" id="GO:0016755">
    <property type="term" value="F:aminoacyltransferase activity"/>
    <property type="evidence" value="ECO:0007669"/>
    <property type="project" value="InterPro"/>
</dbReference>
<dbReference type="RefSeq" id="WP_141786123.1">
    <property type="nucleotide sequence ID" value="NZ_BAAAIK010000001.1"/>
</dbReference>
<proteinExistence type="inferred from homology"/>
<dbReference type="PANTHER" id="PTHR36174:SF1">
    <property type="entry name" value="LIPID II:GLYCINE GLYCYLTRANSFERASE"/>
    <property type="match status" value="1"/>
</dbReference>
<evidence type="ECO:0000256" key="2">
    <source>
        <dbReference type="ARBA" id="ARBA00022679"/>
    </source>
</evidence>
<dbReference type="GO" id="GO:0008360">
    <property type="term" value="P:regulation of cell shape"/>
    <property type="evidence" value="ECO:0007669"/>
    <property type="project" value="UniProtKB-KW"/>
</dbReference>
<dbReference type="InterPro" id="IPR050644">
    <property type="entry name" value="PG_Glycine_Bridge_Synth"/>
</dbReference>
<evidence type="ECO:0000256" key="6">
    <source>
        <dbReference type="ARBA" id="ARBA00023316"/>
    </source>
</evidence>
<keyword evidence="4" id="KW-0573">Peptidoglycan synthesis</keyword>
<dbReference type="InterPro" id="IPR016181">
    <property type="entry name" value="Acyl_CoA_acyltransferase"/>
</dbReference>
<evidence type="ECO:0000313" key="8">
    <source>
        <dbReference type="Proteomes" id="UP000319516"/>
    </source>
</evidence>
<evidence type="ECO:0000256" key="1">
    <source>
        <dbReference type="ARBA" id="ARBA00009943"/>
    </source>
</evidence>
<gene>
    <name evidence="7" type="ORF">FB467_3402</name>
</gene>
<dbReference type="PROSITE" id="PS51191">
    <property type="entry name" value="FEMABX"/>
    <property type="match status" value="1"/>
</dbReference>
<dbReference type="PANTHER" id="PTHR36174">
    <property type="entry name" value="LIPID II:GLYCINE GLYCYLTRANSFERASE"/>
    <property type="match status" value="1"/>
</dbReference>
<dbReference type="InterPro" id="IPR003447">
    <property type="entry name" value="FEMABX"/>
</dbReference>
<dbReference type="GO" id="GO:0071555">
    <property type="term" value="P:cell wall organization"/>
    <property type="evidence" value="ECO:0007669"/>
    <property type="project" value="UniProtKB-KW"/>
</dbReference>
<keyword evidence="3" id="KW-0133">Cell shape</keyword>
<name>A0A542YVW6_9MICO</name>
<dbReference type="AlphaFoldDB" id="A0A542YVW6"/>
<sequence length="367" mass="41118">MPVSLDPIDDPAEFNRVVAAQPFTSPLQSWGYGEARKVLGQQPMRFLVRRNGSTVGALQLLRKRLVPGLSTLYAPRGPALEDVALLPELAPALRRLAKVTDAYLKVEPPRAIPAASGDVGQAEDVAADQRDVPPAYGAFHRAKTEQPEHTILADLTRPEDELFSGLHKMARRNVRTAQKMGVQAGRDDDFEAFWHIFDQTNTRAQLGAFPRAYYETLFREGNKHGSETYLVLSRHEGQALAGGFFLGLGESTLYLYGGSVRDDRPPAEGQDKRKDAKAPDAFYWNAMLDAKEHGYSVFDFWGIPRVLDESKHSFGVFKMKLKFSTDRYWFPAYDLRLSPVATPVVKALHARRKLLNYRSRGTTDDIL</sequence>
<comment type="similarity">
    <text evidence="1">Belongs to the FemABX family.</text>
</comment>